<dbReference type="STRING" id="200324.A0A2N5SYY3"/>
<evidence type="ECO:0000313" key="6">
    <source>
        <dbReference type="Proteomes" id="UP000235388"/>
    </source>
</evidence>
<dbReference type="Proteomes" id="UP000235388">
    <property type="component" value="Unassembled WGS sequence"/>
</dbReference>
<proteinExistence type="inferred from homology"/>
<keyword evidence="2" id="KW-0689">Ribosomal protein</keyword>
<dbReference type="GO" id="GO:0003735">
    <property type="term" value="F:structural constituent of ribosome"/>
    <property type="evidence" value="ECO:0007669"/>
    <property type="project" value="TreeGrafter"/>
</dbReference>
<evidence type="ECO:0000256" key="2">
    <source>
        <dbReference type="ARBA" id="ARBA00022980"/>
    </source>
</evidence>
<evidence type="ECO:0000313" key="5">
    <source>
        <dbReference type="EMBL" id="PLW18447.1"/>
    </source>
</evidence>
<name>A0A2N5SYY3_9BASI</name>
<dbReference type="OrthoDB" id="1747252at2759"/>
<feature type="region of interest" description="Disordered" evidence="4">
    <location>
        <begin position="230"/>
        <end position="254"/>
    </location>
</feature>
<evidence type="ECO:0008006" key="7">
    <source>
        <dbReference type="Google" id="ProtNLM"/>
    </source>
</evidence>
<gene>
    <name evidence="5" type="ORF">PCANC_15779</name>
</gene>
<sequence>MLPINQHTFSLLRSSSRLARPRTRCTQLVFSRGAKMWVPVPEKTKTEQENVATLLDSLRLIKAVKIDQPDLPIELTIEPMMKKTVNANVLKGRFVLPNPVPTPASSSTNQNKELGKDVIAVILDDQSVEDVRLVKELGVDHFGGQDLLDRILAEEIKPTKLLVHSKSPKIQNIFMSSENKKTLFKTLARLNLIIPSEKRGTMSEDLHSLVMNSKSSIDWLVKKKDVPESMATAEALQPSDPAAKPAKTKNSKSSKNIIDSFISIPVGSVQMNLVHLEQNVADFLGMVSNLTQFGTASSSSTSSKPTSSSPDPNNQNSQPKLKSTFKSGRPIKKPVHPESTGTQEQDCLSHPPSNNPPEPQKGHFNRGISNGSGFDFASQKAVLKRVKSLASRKRLMRDLAAWKLGLDPARDQVVVKWAIDVTVQTSKNQFNSSVGNGRKIKAKLPLRQVHSPSAFQKK</sequence>
<dbReference type="EMBL" id="PGCJ01000831">
    <property type="protein sequence ID" value="PLW18447.1"/>
    <property type="molecule type" value="Genomic_DNA"/>
</dbReference>
<dbReference type="AlphaFoldDB" id="A0A2N5SYY3"/>
<feature type="region of interest" description="Disordered" evidence="4">
    <location>
        <begin position="294"/>
        <end position="371"/>
    </location>
</feature>
<evidence type="ECO:0000256" key="1">
    <source>
        <dbReference type="ARBA" id="ARBA00010531"/>
    </source>
</evidence>
<evidence type="ECO:0000256" key="3">
    <source>
        <dbReference type="ARBA" id="ARBA00023274"/>
    </source>
</evidence>
<protein>
    <recommendedName>
        <fullName evidence="7">Ribosomal protein L1</fullName>
    </recommendedName>
</protein>
<accession>A0A2N5SYY3</accession>
<comment type="similarity">
    <text evidence="1">Belongs to the universal ribosomal protein uL1 family.</text>
</comment>
<keyword evidence="6" id="KW-1185">Reference proteome</keyword>
<dbReference type="PANTHER" id="PTHR36427:SF3">
    <property type="entry name" value="LARGE RIBOSOMAL SUBUNIT PROTEIN UL1M"/>
    <property type="match status" value="1"/>
</dbReference>
<feature type="compositionally biased region" description="Low complexity" evidence="4">
    <location>
        <begin position="297"/>
        <end position="319"/>
    </location>
</feature>
<comment type="caution">
    <text evidence="5">The sequence shown here is derived from an EMBL/GenBank/DDBJ whole genome shotgun (WGS) entry which is preliminary data.</text>
</comment>
<dbReference type="PANTHER" id="PTHR36427">
    <property type="entry name" value="54S RIBOSOMAL PROTEIN L1, MITOCHONDRIAL"/>
    <property type="match status" value="1"/>
</dbReference>
<evidence type="ECO:0000256" key="4">
    <source>
        <dbReference type="SAM" id="MobiDB-lite"/>
    </source>
</evidence>
<dbReference type="SUPFAM" id="SSF56808">
    <property type="entry name" value="Ribosomal protein L1"/>
    <property type="match status" value="1"/>
</dbReference>
<dbReference type="GO" id="GO:0005762">
    <property type="term" value="C:mitochondrial large ribosomal subunit"/>
    <property type="evidence" value="ECO:0007669"/>
    <property type="project" value="TreeGrafter"/>
</dbReference>
<dbReference type="InterPro" id="IPR023674">
    <property type="entry name" value="Ribosomal_uL1-like"/>
</dbReference>
<reference evidence="5 6" key="1">
    <citation type="submission" date="2017-11" db="EMBL/GenBank/DDBJ databases">
        <title>De novo assembly and phasing of dikaryotic genomes from two isolates of Puccinia coronata f. sp. avenae, the causal agent of oat crown rust.</title>
        <authorList>
            <person name="Miller M.E."/>
            <person name="Zhang Y."/>
            <person name="Omidvar V."/>
            <person name="Sperschneider J."/>
            <person name="Schwessinger B."/>
            <person name="Raley C."/>
            <person name="Palmer J.M."/>
            <person name="Garnica D."/>
            <person name="Upadhyaya N."/>
            <person name="Rathjen J."/>
            <person name="Taylor J.M."/>
            <person name="Park R.F."/>
            <person name="Dodds P.N."/>
            <person name="Hirsch C.D."/>
            <person name="Kianian S.F."/>
            <person name="Figueroa M."/>
        </authorList>
    </citation>
    <scope>NUCLEOTIDE SEQUENCE [LARGE SCALE GENOMIC DNA]</scope>
    <source>
        <strain evidence="5">12NC29</strain>
    </source>
</reference>
<organism evidence="5 6">
    <name type="scientific">Puccinia coronata f. sp. avenae</name>
    <dbReference type="NCBI Taxonomy" id="200324"/>
    <lineage>
        <taxon>Eukaryota</taxon>
        <taxon>Fungi</taxon>
        <taxon>Dikarya</taxon>
        <taxon>Basidiomycota</taxon>
        <taxon>Pucciniomycotina</taxon>
        <taxon>Pucciniomycetes</taxon>
        <taxon>Pucciniales</taxon>
        <taxon>Pucciniaceae</taxon>
        <taxon>Puccinia</taxon>
    </lineage>
</organism>
<keyword evidence="3" id="KW-0687">Ribonucleoprotein</keyword>